<dbReference type="EMBL" id="JARYMX010000003">
    <property type="protein sequence ID" value="KAJ9558199.1"/>
    <property type="molecule type" value="Genomic_DNA"/>
</dbReference>
<evidence type="ECO:0000313" key="1">
    <source>
        <dbReference type="EMBL" id="KAJ9558199.1"/>
    </source>
</evidence>
<comment type="caution">
    <text evidence="1">The sequence shown here is derived from an EMBL/GenBank/DDBJ whole genome shotgun (WGS) entry which is preliminary data.</text>
</comment>
<sequence>MNDMDLAFFPIVDGVYFYLIVFDLKNPSITIIDNRVWKSANEEAVMNRYKHVSDVLQHIMVTHLISVGHGAAREMSEVTPVRVAMAWQTYHNAYDSGIFLMRHMETYMGDIKSWKTGFDPEGQSQQTQLHDLKKKYATKMIKHKQNFMKGVMLAEVKEFHSLDNKIRAHFLRQANDSRWERIIY</sequence>
<dbReference type="Proteomes" id="UP001172457">
    <property type="component" value="Chromosome 3"/>
</dbReference>
<organism evidence="1 2">
    <name type="scientific">Centaurea solstitialis</name>
    <name type="common">yellow star-thistle</name>
    <dbReference type="NCBI Taxonomy" id="347529"/>
    <lineage>
        <taxon>Eukaryota</taxon>
        <taxon>Viridiplantae</taxon>
        <taxon>Streptophyta</taxon>
        <taxon>Embryophyta</taxon>
        <taxon>Tracheophyta</taxon>
        <taxon>Spermatophyta</taxon>
        <taxon>Magnoliopsida</taxon>
        <taxon>eudicotyledons</taxon>
        <taxon>Gunneridae</taxon>
        <taxon>Pentapetalae</taxon>
        <taxon>asterids</taxon>
        <taxon>campanulids</taxon>
        <taxon>Asterales</taxon>
        <taxon>Asteraceae</taxon>
        <taxon>Carduoideae</taxon>
        <taxon>Cardueae</taxon>
        <taxon>Centaureinae</taxon>
        <taxon>Centaurea</taxon>
    </lineage>
</organism>
<dbReference type="SUPFAM" id="SSF54001">
    <property type="entry name" value="Cysteine proteinases"/>
    <property type="match status" value="1"/>
</dbReference>
<protein>
    <recommendedName>
        <fullName evidence="3">Ubiquitin-like protease family profile domain-containing protein</fullName>
    </recommendedName>
</protein>
<dbReference type="Gene3D" id="3.40.395.10">
    <property type="entry name" value="Adenoviral Proteinase, Chain A"/>
    <property type="match status" value="1"/>
</dbReference>
<dbReference type="AlphaFoldDB" id="A0AA38WQ91"/>
<proteinExistence type="predicted"/>
<dbReference type="InterPro" id="IPR038765">
    <property type="entry name" value="Papain-like_cys_pep_sf"/>
</dbReference>
<evidence type="ECO:0008006" key="3">
    <source>
        <dbReference type="Google" id="ProtNLM"/>
    </source>
</evidence>
<evidence type="ECO:0000313" key="2">
    <source>
        <dbReference type="Proteomes" id="UP001172457"/>
    </source>
</evidence>
<name>A0AA38WQ91_9ASTR</name>
<reference evidence="1" key="1">
    <citation type="submission" date="2023-03" db="EMBL/GenBank/DDBJ databases">
        <title>Chromosome-scale reference genome and RAD-based genetic map of yellow starthistle (Centaurea solstitialis) reveal putative structural variation and QTLs associated with invader traits.</title>
        <authorList>
            <person name="Reatini B."/>
            <person name="Cang F.A."/>
            <person name="Jiang Q."/>
            <person name="Mckibben M.T.W."/>
            <person name="Barker M.S."/>
            <person name="Rieseberg L.H."/>
            <person name="Dlugosch K.M."/>
        </authorList>
    </citation>
    <scope>NUCLEOTIDE SEQUENCE</scope>
    <source>
        <strain evidence="1">CAN-66</strain>
        <tissue evidence="1">Leaf</tissue>
    </source>
</reference>
<gene>
    <name evidence="1" type="ORF">OSB04_012813</name>
</gene>
<accession>A0AA38WQ91</accession>
<keyword evidence="2" id="KW-1185">Reference proteome</keyword>